<proteinExistence type="predicted"/>
<keyword evidence="2" id="KW-1185">Reference proteome</keyword>
<reference evidence="1 2" key="1">
    <citation type="submission" date="2019-05" db="EMBL/GenBank/DDBJ databases">
        <title>Streptomyces marianii sp. nov., a novel marine actinomycete from southern coast of India.</title>
        <authorList>
            <person name="Iniyan A.M."/>
            <person name="Wink J."/>
            <person name="Ramprasad E."/>
            <person name="Ramana C.V."/>
            <person name="Bunk B."/>
            <person name="Sproer C."/>
            <person name="Joseph F.-J.R.S."/>
            <person name="Vincent S.G.P."/>
        </authorList>
    </citation>
    <scope>NUCLEOTIDE SEQUENCE [LARGE SCALE GENOMIC DNA]</scope>
    <source>
        <strain evidence="1 2">ICN19</strain>
    </source>
</reference>
<comment type="caution">
    <text evidence="1">The sequence shown here is derived from an EMBL/GenBank/DDBJ whole genome shotgun (WGS) entry which is preliminary data.</text>
</comment>
<gene>
    <name evidence="1" type="ORF">FEF34_24600</name>
</gene>
<dbReference type="Proteomes" id="UP000305921">
    <property type="component" value="Unassembled WGS sequence"/>
</dbReference>
<dbReference type="RefSeq" id="WP_138055076.1">
    <property type="nucleotide sequence ID" value="NZ_VAWE01000001.1"/>
</dbReference>
<dbReference type="EMBL" id="VAWE01000001">
    <property type="protein sequence ID" value="TLQ45748.1"/>
    <property type="molecule type" value="Genomic_DNA"/>
</dbReference>
<name>A0A5R9E6W6_9ACTN</name>
<organism evidence="1 2">
    <name type="scientific">Streptomyces marianii</name>
    <dbReference type="NCBI Taxonomy" id="1817406"/>
    <lineage>
        <taxon>Bacteria</taxon>
        <taxon>Bacillati</taxon>
        <taxon>Actinomycetota</taxon>
        <taxon>Actinomycetes</taxon>
        <taxon>Kitasatosporales</taxon>
        <taxon>Streptomycetaceae</taxon>
        <taxon>Streptomyces</taxon>
    </lineage>
</organism>
<sequence length="150" mass="15201">MPFFAGQTLTAGQMERVQPRFFEGAASGALAVSTTTYADIPGATVTFDTAAANAKFKAEAIFDAVVSTTSGTNLMVGRLVVDGTPDAGGLAVYAMDTADRATIAQQWTGTLASAGSHTLKLQGACTAGGSGNGSFLQSDTKLIVTINEVA</sequence>
<accession>A0A5R9E6W6</accession>
<evidence type="ECO:0000313" key="1">
    <source>
        <dbReference type="EMBL" id="TLQ45748.1"/>
    </source>
</evidence>
<protein>
    <submittedName>
        <fullName evidence="1">Uncharacterized protein</fullName>
    </submittedName>
</protein>
<evidence type="ECO:0000313" key="2">
    <source>
        <dbReference type="Proteomes" id="UP000305921"/>
    </source>
</evidence>
<dbReference type="OrthoDB" id="3375150at2"/>
<dbReference type="AlphaFoldDB" id="A0A5R9E6W6"/>